<feature type="transmembrane region" description="Helical" evidence="1">
    <location>
        <begin position="232"/>
        <end position="248"/>
    </location>
</feature>
<evidence type="ECO:0000313" key="4">
    <source>
        <dbReference type="Proteomes" id="UP001216674"/>
    </source>
</evidence>
<dbReference type="RefSeq" id="WP_276269532.1">
    <property type="nucleotide sequence ID" value="NZ_JARJLM010000720.1"/>
</dbReference>
<keyword evidence="1" id="KW-0472">Membrane</keyword>
<feature type="transmembrane region" description="Helical" evidence="1">
    <location>
        <begin position="205"/>
        <end position="225"/>
    </location>
</feature>
<organism evidence="3 4">
    <name type="scientific">Cupriavidus basilensis</name>
    <dbReference type="NCBI Taxonomy" id="68895"/>
    <lineage>
        <taxon>Bacteria</taxon>
        <taxon>Pseudomonadati</taxon>
        <taxon>Pseudomonadota</taxon>
        <taxon>Betaproteobacteria</taxon>
        <taxon>Burkholderiales</taxon>
        <taxon>Burkholderiaceae</taxon>
        <taxon>Cupriavidus</taxon>
    </lineage>
</organism>
<feature type="transmembrane region" description="Helical" evidence="1">
    <location>
        <begin position="292"/>
        <end position="311"/>
    </location>
</feature>
<evidence type="ECO:0000256" key="1">
    <source>
        <dbReference type="SAM" id="Phobius"/>
    </source>
</evidence>
<evidence type="ECO:0000313" key="3">
    <source>
        <dbReference type="EMBL" id="MDF3839957.1"/>
    </source>
</evidence>
<sequence>MSPRPSRMACIDALKALSSQLIVLHHLAFYGPMSDAAHVLAPDLLDWLSQYARIAVQVFLVVSGFLAARSLAPGGHLVVPHPLLAIWRRYQKLVVPYTVAILIAIAGAAIARTWMRHDSIPSAPGLHQFLAHVLLLHNLLDFDALSAGVWYVAIDLQLFALLIVALWAARRCAQWFELGGSQLGTLTVAGLVLASLFWFNRNAAWDVWAIYFFGAYGLGSLAFWVSAPERSPVALLVLGAVVVAALILDFRLRIAVALAVALLLGAARRGGWLEHWPRARGLAFFGRISYSVFLVHFPVCLVVNALVFHLVPHQPVLNALGMVLAWALSNAAGAVFHRYVERGAPLRSLRLALWPARPRPVQRQQST</sequence>
<feature type="transmembrane region" description="Helical" evidence="1">
    <location>
        <begin position="254"/>
        <end position="271"/>
    </location>
</feature>
<keyword evidence="3" id="KW-0808">Transferase</keyword>
<dbReference type="InterPro" id="IPR052728">
    <property type="entry name" value="O2_lipid_transport_reg"/>
</dbReference>
<keyword evidence="1" id="KW-0812">Transmembrane</keyword>
<protein>
    <submittedName>
        <fullName evidence="3">Acyltransferase</fullName>
    </submittedName>
</protein>
<keyword evidence="4" id="KW-1185">Reference proteome</keyword>
<reference evidence="3 4" key="1">
    <citation type="submission" date="2023-03" db="EMBL/GenBank/DDBJ databases">
        <title>Draft assemblies of triclosan tolerant bacteria isolated from returned activated sludge.</title>
        <authorList>
            <person name="Van Hamelsveld S."/>
        </authorList>
    </citation>
    <scope>NUCLEOTIDE SEQUENCE [LARGE SCALE GENOMIC DNA]</scope>
    <source>
        <strain evidence="3 4">GW210010_S58</strain>
    </source>
</reference>
<name>A0ABT6B4Z0_9BURK</name>
<keyword evidence="3" id="KW-0012">Acyltransferase</keyword>
<proteinExistence type="predicted"/>
<dbReference type="PANTHER" id="PTHR11161:SF0">
    <property type="entry name" value="O-ACYLTRANSFERASE LIKE PROTEIN"/>
    <property type="match status" value="1"/>
</dbReference>
<feature type="transmembrane region" description="Helical" evidence="1">
    <location>
        <begin position="317"/>
        <end position="340"/>
    </location>
</feature>
<evidence type="ECO:0000259" key="2">
    <source>
        <dbReference type="Pfam" id="PF01757"/>
    </source>
</evidence>
<dbReference type="GO" id="GO:0016746">
    <property type="term" value="F:acyltransferase activity"/>
    <property type="evidence" value="ECO:0007669"/>
    <property type="project" value="UniProtKB-KW"/>
</dbReference>
<accession>A0ABT6B4Z0</accession>
<gene>
    <name evidence="3" type="ORF">P3W85_44595</name>
</gene>
<feature type="transmembrane region" description="Helical" evidence="1">
    <location>
        <begin position="93"/>
        <end position="115"/>
    </location>
</feature>
<dbReference type="Proteomes" id="UP001216674">
    <property type="component" value="Unassembled WGS sequence"/>
</dbReference>
<feature type="domain" description="Acyltransferase 3" evidence="2">
    <location>
        <begin position="9"/>
        <end position="328"/>
    </location>
</feature>
<feature type="transmembrane region" description="Helical" evidence="1">
    <location>
        <begin position="181"/>
        <end position="199"/>
    </location>
</feature>
<dbReference type="EMBL" id="JARJLM010000720">
    <property type="protein sequence ID" value="MDF3839957.1"/>
    <property type="molecule type" value="Genomic_DNA"/>
</dbReference>
<dbReference type="Pfam" id="PF01757">
    <property type="entry name" value="Acyl_transf_3"/>
    <property type="match status" value="1"/>
</dbReference>
<dbReference type="PANTHER" id="PTHR11161">
    <property type="entry name" value="O-ACYLTRANSFERASE"/>
    <property type="match status" value="1"/>
</dbReference>
<keyword evidence="1" id="KW-1133">Transmembrane helix</keyword>
<feature type="transmembrane region" description="Helical" evidence="1">
    <location>
        <begin position="148"/>
        <end position="169"/>
    </location>
</feature>
<dbReference type="InterPro" id="IPR002656">
    <property type="entry name" value="Acyl_transf_3_dom"/>
</dbReference>
<comment type="caution">
    <text evidence="3">The sequence shown here is derived from an EMBL/GenBank/DDBJ whole genome shotgun (WGS) entry which is preliminary data.</text>
</comment>